<evidence type="ECO:0000256" key="1">
    <source>
        <dbReference type="ARBA" id="ARBA00004496"/>
    </source>
</evidence>
<evidence type="ECO:0000256" key="10">
    <source>
        <dbReference type="ARBA" id="ARBA00031323"/>
    </source>
</evidence>
<sequence length="191" mass="21230">MSNSDIQTGKPDHICPWFLAYLFDNPLRKWFHNPEKMLGPYVKKGMTVMDIGCGMGYFSIGMARLVGDEGKVYAVDIQPEMLDVAMRRARKKEVGPRISPVLAAGDRIGIKEKADFILTFWMVHETPDFKVFFRSLADSLSGDGKIFMAEPRFHVSRSVFEKEIQAAAAAGLTDLGRPTAAFSHSALLGRG</sequence>
<evidence type="ECO:0000256" key="9">
    <source>
        <dbReference type="ARBA" id="ARBA00030757"/>
    </source>
</evidence>
<dbReference type="AlphaFoldDB" id="A0A484HFB5"/>
<gene>
    <name evidence="13" type="ORF">EPICR_200006</name>
</gene>
<dbReference type="GO" id="GO:0032259">
    <property type="term" value="P:methylation"/>
    <property type="evidence" value="ECO:0007669"/>
    <property type="project" value="UniProtKB-KW"/>
</dbReference>
<comment type="similarity">
    <text evidence="2">Belongs to the methyltransferase superfamily. L-isoaspartyl/D-aspartyl protein methyltransferase family.</text>
</comment>
<dbReference type="InterPro" id="IPR025714">
    <property type="entry name" value="Methyltranfer_dom"/>
</dbReference>
<dbReference type="PANTHER" id="PTHR11579:SF0">
    <property type="entry name" value="PROTEIN-L-ISOASPARTATE(D-ASPARTATE) O-METHYLTRANSFERASE"/>
    <property type="match status" value="1"/>
</dbReference>
<evidence type="ECO:0000256" key="2">
    <source>
        <dbReference type="ARBA" id="ARBA00005369"/>
    </source>
</evidence>
<dbReference type="EC" id="2.1.1.77" evidence="3"/>
<organism evidence="13">
    <name type="scientific">uncultured Desulfobacteraceae bacterium</name>
    <dbReference type="NCBI Taxonomy" id="218296"/>
    <lineage>
        <taxon>Bacteria</taxon>
        <taxon>Pseudomonadati</taxon>
        <taxon>Thermodesulfobacteriota</taxon>
        <taxon>Desulfobacteria</taxon>
        <taxon>Desulfobacterales</taxon>
        <taxon>Desulfobacteraceae</taxon>
        <taxon>environmental samples</taxon>
    </lineage>
</organism>
<dbReference type="PANTHER" id="PTHR11579">
    <property type="entry name" value="PROTEIN-L-ISOASPARTATE O-METHYLTRANSFERASE"/>
    <property type="match status" value="1"/>
</dbReference>
<evidence type="ECO:0000256" key="4">
    <source>
        <dbReference type="ARBA" id="ARBA00013346"/>
    </source>
</evidence>
<evidence type="ECO:0000256" key="8">
    <source>
        <dbReference type="ARBA" id="ARBA00022691"/>
    </source>
</evidence>
<evidence type="ECO:0000259" key="12">
    <source>
        <dbReference type="Pfam" id="PF13847"/>
    </source>
</evidence>
<dbReference type="GO" id="GO:0005737">
    <property type="term" value="C:cytoplasm"/>
    <property type="evidence" value="ECO:0007669"/>
    <property type="project" value="UniProtKB-SubCell"/>
</dbReference>
<feature type="domain" description="Methyltransferase" evidence="12">
    <location>
        <begin position="43"/>
        <end position="156"/>
    </location>
</feature>
<dbReference type="CDD" id="cd02440">
    <property type="entry name" value="AdoMet_MTases"/>
    <property type="match status" value="1"/>
</dbReference>
<keyword evidence="7" id="KW-0808">Transferase</keyword>
<reference evidence="13" key="1">
    <citation type="submission" date="2019-01" db="EMBL/GenBank/DDBJ databases">
        <authorList>
            <consortium name="Genoscope - CEA"/>
            <person name="William W."/>
        </authorList>
    </citation>
    <scope>NUCLEOTIDE SEQUENCE</scope>
    <source>
        <strain evidence="13">CR-1</strain>
    </source>
</reference>
<dbReference type="Gene3D" id="3.40.50.150">
    <property type="entry name" value="Vaccinia Virus protein VP39"/>
    <property type="match status" value="1"/>
</dbReference>
<keyword evidence="8" id="KW-0949">S-adenosyl-L-methionine</keyword>
<dbReference type="GO" id="GO:0004719">
    <property type="term" value="F:protein-L-isoaspartate (D-aspartate) O-methyltransferase activity"/>
    <property type="evidence" value="ECO:0007669"/>
    <property type="project" value="UniProtKB-EC"/>
</dbReference>
<evidence type="ECO:0000256" key="7">
    <source>
        <dbReference type="ARBA" id="ARBA00022679"/>
    </source>
</evidence>
<evidence type="ECO:0000256" key="6">
    <source>
        <dbReference type="ARBA" id="ARBA00022603"/>
    </source>
</evidence>
<evidence type="ECO:0000256" key="3">
    <source>
        <dbReference type="ARBA" id="ARBA00011890"/>
    </source>
</evidence>
<evidence type="ECO:0000256" key="5">
    <source>
        <dbReference type="ARBA" id="ARBA00022490"/>
    </source>
</evidence>
<proteinExistence type="inferred from homology"/>
<comment type="subcellular location">
    <subcellularLocation>
        <location evidence="1">Cytoplasm</location>
    </subcellularLocation>
</comment>
<keyword evidence="5" id="KW-0963">Cytoplasm</keyword>
<dbReference type="InterPro" id="IPR029063">
    <property type="entry name" value="SAM-dependent_MTases_sf"/>
</dbReference>
<dbReference type="InterPro" id="IPR000682">
    <property type="entry name" value="PCMT"/>
</dbReference>
<name>A0A484HFB5_9BACT</name>
<dbReference type="EMBL" id="CAACVI010000013">
    <property type="protein sequence ID" value="VEN73957.1"/>
    <property type="molecule type" value="Genomic_DNA"/>
</dbReference>
<evidence type="ECO:0000256" key="11">
    <source>
        <dbReference type="ARBA" id="ARBA00031350"/>
    </source>
</evidence>
<accession>A0A484HFB5</accession>
<protein>
    <recommendedName>
        <fullName evidence="4">Protein-L-isoaspartate O-methyltransferase</fullName>
        <ecNumber evidence="3">2.1.1.77</ecNumber>
    </recommendedName>
    <alternativeName>
        <fullName evidence="11">L-isoaspartyl protein carboxyl methyltransferase</fullName>
    </alternativeName>
    <alternativeName>
        <fullName evidence="9">Protein L-isoaspartyl methyltransferase</fullName>
    </alternativeName>
    <alternativeName>
        <fullName evidence="10">Protein-beta-aspartate methyltransferase</fullName>
    </alternativeName>
</protein>
<evidence type="ECO:0000313" key="13">
    <source>
        <dbReference type="EMBL" id="VEN73957.1"/>
    </source>
</evidence>
<dbReference type="Pfam" id="PF13847">
    <property type="entry name" value="Methyltransf_31"/>
    <property type="match status" value="1"/>
</dbReference>
<keyword evidence="6" id="KW-0489">Methyltransferase</keyword>
<dbReference type="SUPFAM" id="SSF53335">
    <property type="entry name" value="S-adenosyl-L-methionine-dependent methyltransferases"/>
    <property type="match status" value="1"/>
</dbReference>